<comment type="similarity">
    <text evidence="1">Belongs to the GSP E family.</text>
</comment>
<dbReference type="EMBL" id="QZKI01000067">
    <property type="protein sequence ID" value="RJP70600.1"/>
    <property type="molecule type" value="Genomic_DNA"/>
</dbReference>
<dbReference type="CDD" id="cd01131">
    <property type="entry name" value="PilT"/>
    <property type="match status" value="1"/>
</dbReference>
<dbReference type="Proteomes" id="UP000285961">
    <property type="component" value="Unassembled WGS sequence"/>
</dbReference>
<dbReference type="GO" id="GO:0016887">
    <property type="term" value="F:ATP hydrolysis activity"/>
    <property type="evidence" value="ECO:0007669"/>
    <property type="project" value="InterPro"/>
</dbReference>
<comment type="caution">
    <text evidence="3">The sequence shown here is derived from an EMBL/GenBank/DDBJ whole genome shotgun (WGS) entry which is preliminary data.</text>
</comment>
<evidence type="ECO:0000259" key="2">
    <source>
        <dbReference type="PROSITE" id="PS00662"/>
    </source>
</evidence>
<dbReference type="InterPro" id="IPR027417">
    <property type="entry name" value="P-loop_NTPase"/>
</dbReference>
<dbReference type="InterPro" id="IPR050921">
    <property type="entry name" value="T4SS_GSP_E_ATPase"/>
</dbReference>
<evidence type="ECO:0000313" key="3">
    <source>
        <dbReference type="EMBL" id="RJP70600.1"/>
    </source>
</evidence>
<dbReference type="SUPFAM" id="SSF52540">
    <property type="entry name" value="P-loop containing nucleoside triphosphate hydrolases"/>
    <property type="match status" value="1"/>
</dbReference>
<protein>
    <submittedName>
        <fullName evidence="3">PilT/PilU family type 4a pilus ATPase</fullName>
    </submittedName>
</protein>
<dbReference type="Gene3D" id="3.30.450.90">
    <property type="match status" value="1"/>
</dbReference>
<dbReference type="AlphaFoldDB" id="A0A419EZ11"/>
<feature type="domain" description="Bacterial type II secretion system protein E" evidence="2">
    <location>
        <begin position="195"/>
        <end position="209"/>
    </location>
</feature>
<dbReference type="PANTHER" id="PTHR30486">
    <property type="entry name" value="TWITCHING MOTILITY PROTEIN PILT"/>
    <property type="match status" value="1"/>
</dbReference>
<reference evidence="3 4" key="1">
    <citation type="journal article" date="2017" name="ISME J.">
        <title>Energy and carbon metabolisms in a deep terrestrial subsurface fluid microbial community.</title>
        <authorList>
            <person name="Momper L."/>
            <person name="Jungbluth S.P."/>
            <person name="Lee M.D."/>
            <person name="Amend J.P."/>
        </authorList>
    </citation>
    <scope>NUCLEOTIDE SEQUENCE [LARGE SCALE GENOMIC DNA]</scope>
    <source>
        <strain evidence="3">SURF_17</strain>
    </source>
</reference>
<sequence>MAAIDSLLVRAKEMRASDVHLCSKSPPMTRLYGNIVKMEGFDVRTPQLNERELLEVMTEAQLQEFDRHKEIDFSYAIHGVGRFRVNIHQEERGISGAFRIIPSEIRSADSIGLPEVVKEVTRREQGLFLVTGPSGCGKSTTLAALVDLINHERACHVVTIEDPIEFQYVNDKAYVDQREVGTHTRTFASALRSVVRENPDVIVVGEMRDLETISLAVSAAETGHLVFSTLHTRGAAKTVERIINVFPPEQQFMMRTMLGESLVGVLSQQLMRNRAGDGMVLAIEVMINTPAVASLIRHGDTYRVPSAMQTGKKFGMQIMDEHIIELLRANKIDPKVAQVKIEDKGLLREYLQEQQKEGQKRKKGQAKEGA</sequence>
<evidence type="ECO:0000256" key="1">
    <source>
        <dbReference type="ARBA" id="ARBA00006611"/>
    </source>
</evidence>
<dbReference type="GO" id="GO:0005524">
    <property type="term" value="F:ATP binding"/>
    <property type="evidence" value="ECO:0007669"/>
    <property type="project" value="InterPro"/>
</dbReference>
<proteinExistence type="inferred from homology"/>
<dbReference type="InterPro" id="IPR001482">
    <property type="entry name" value="T2SS/T4SS_dom"/>
</dbReference>
<dbReference type="Pfam" id="PF00437">
    <property type="entry name" value="T2SSE"/>
    <property type="match status" value="1"/>
</dbReference>
<name>A0A419EZ11_9BACT</name>
<evidence type="ECO:0000313" key="4">
    <source>
        <dbReference type="Proteomes" id="UP000285961"/>
    </source>
</evidence>
<dbReference type="InterPro" id="IPR006321">
    <property type="entry name" value="PilT/PilU"/>
</dbReference>
<dbReference type="PROSITE" id="PS00662">
    <property type="entry name" value="T2SP_E"/>
    <property type="match status" value="1"/>
</dbReference>
<gene>
    <name evidence="3" type="ORF">C4532_09065</name>
</gene>
<accession>A0A419EZ11</accession>
<organism evidence="3 4">
    <name type="scientific">Candidatus Abyssobacteria bacterium SURF_17</name>
    <dbReference type="NCBI Taxonomy" id="2093361"/>
    <lineage>
        <taxon>Bacteria</taxon>
        <taxon>Pseudomonadati</taxon>
        <taxon>Candidatus Hydrogenedentota</taxon>
        <taxon>Candidatus Abyssobacteria</taxon>
    </lineage>
</organism>
<dbReference type="NCBIfam" id="TIGR01420">
    <property type="entry name" value="pilT_fam"/>
    <property type="match status" value="1"/>
</dbReference>
<dbReference type="Gene3D" id="3.40.50.300">
    <property type="entry name" value="P-loop containing nucleotide triphosphate hydrolases"/>
    <property type="match status" value="1"/>
</dbReference>
<dbReference type="PANTHER" id="PTHR30486:SF6">
    <property type="entry name" value="TYPE IV PILUS RETRACTATION ATPASE PILT"/>
    <property type="match status" value="1"/>
</dbReference>